<dbReference type="PRINTS" id="PR00081">
    <property type="entry name" value="GDHRDH"/>
</dbReference>
<dbReference type="PANTHER" id="PTHR44252">
    <property type="entry name" value="D-ERYTHRULOSE REDUCTASE"/>
    <property type="match status" value="1"/>
</dbReference>
<comment type="similarity">
    <text evidence="1">Belongs to the short-chain dehydrogenases/reductases (SDR) family.</text>
</comment>
<evidence type="ECO:0000256" key="3">
    <source>
        <dbReference type="ARBA" id="ARBA00022857"/>
    </source>
</evidence>
<dbReference type="PANTHER" id="PTHR44252:SF3">
    <property type="entry name" value="D-ERYTHRULOSE REDUCTASE-RELATED"/>
    <property type="match status" value="1"/>
</dbReference>
<dbReference type="Pfam" id="PF13561">
    <property type="entry name" value="adh_short_C2"/>
    <property type="match status" value="1"/>
</dbReference>
<dbReference type="PRINTS" id="PR00080">
    <property type="entry name" value="SDRFAMILY"/>
</dbReference>
<dbReference type="InterPro" id="IPR020904">
    <property type="entry name" value="Sc_DH/Rdtase_CS"/>
</dbReference>
<dbReference type="InterPro" id="IPR002347">
    <property type="entry name" value="SDR_fam"/>
</dbReference>
<reference evidence="5" key="1">
    <citation type="submission" date="2013-07" db="EMBL/GenBank/DDBJ databases">
        <title>Midgut Transcriptome Profiling of Anoplphora glabripennis, a Lignocellulose Degrading, Wood-Boring Cerambycid.</title>
        <authorList>
            <person name="Scully E.D."/>
            <person name="Hoover K."/>
            <person name="Carlson J.E."/>
            <person name="Tien M."/>
            <person name="Geib S.M."/>
        </authorList>
    </citation>
    <scope>NUCLEOTIDE SEQUENCE</scope>
</reference>
<organism evidence="5">
    <name type="scientific">Anoplophora glabripennis</name>
    <name type="common">Asian longhorn beetle</name>
    <name type="synonym">Anoplophora nobilis</name>
    <dbReference type="NCBI Taxonomy" id="217634"/>
    <lineage>
        <taxon>Eukaryota</taxon>
        <taxon>Metazoa</taxon>
        <taxon>Ecdysozoa</taxon>
        <taxon>Arthropoda</taxon>
        <taxon>Hexapoda</taxon>
        <taxon>Insecta</taxon>
        <taxon>Pterygota</taxon>
        <taxon>Neoptera</taxon>
        <taxon>Endopterygota</taxon>
        <taxon>Coleoptera</taxon>
        <taxon>Polyphaga</taxon>
        <taxon>Cucujiformia</taxon>
        <taxon>Chrysomeloidea</taxon>
        <taxon>Cerambycidae</taxon>
        <taxon>Lamiinae</taxon>
        <taxon>Lamiini</taxon>
        <taxon>Anoplophora</taxon>
    </lineage>
</organism>
<dbReference type="GO" id="GO:0006006">
    <property type="term" value="P:glucose metabolic process"/>
    <property type="evidence" value="ECO:0007669"/>
    <property type="project" value="TreeGrafter"/>
</dbReference>
<accession>V5GY75</accession>
<dbReference type="FunFam" id="3.40.50.720:FF:000214">
    <property type="entry name" value="L-xylulose reductase"/>
    <property type="match status" value="1"/>
</dbReference>
<dbReference type="GO" id="GO:0004090">
    <property type="term" value="F:carbonyl reductase (NADPH) activity"/>
    <property type="evidence" value="ECO:0007669"/>
    <property type="project" value="TreeGrafter"/>
</dbReference>
<dbReference type="EMBL" id="GALX01001674">
    <property type="protein sequence ID" value="JAB66792.1"/>
    <property type="molecule type" value="Transcribed_RNA"/>
</dbReference>
<keyword evidence="3" id="KW-0521">NADP</keyword>
<gene>
    <name evidence="5" type="primary">DCXR</name>
</gene>
<name>V5GY75_ANOGL</name>
<comment type="subunit">
    <text evidence="2">Homotetramer.</text>
</comment>
<dbReference type="GO" id="GO:0050038">
    <property type="term" value="F:L-xylulose reductase (NADPH) activity"/>
    <property type="evidence" value="ECO:0007669"/>
    <property type="project" value="TreeGrafter"/>
</dbReference>
<dbReference type="GO" id="GO:0005997">
    <property type="term" value="P:xylulose metabolic process"/>
    <property type="evidence" value="ECO:0007669"/>
    <property type="project" value="TreeGrafter"/>
</dbReference>
<sequence>MEINFAGKRALVTGASQGIGRDIVKQLVKCGAKVVAVARNKDLLVSLKQEVPSIEIIPLDLSDWKKTEEGLKGIGAIDLLVNNAGLAILGPLTEVKEEDVDRLFAINVKSLIQVTKIVVKDLLARNAPGSIVNISSQASLVGLNNHTVYCATKGAVDAFTRAVALEYGPRNIRINSVNPTVIMTDMGKLGWSDPKVAGPMLEKIPLRRFGEVSEVVDAVTYLLSDRSSMITGTCLPIDGGYVSS</sequence>
<evidence type="ECO:0000256" key="2">
    <source>
        <dbReference type="ARBA" id="ARBA00011881"/>
    </source>
</evidence>
<dbReference type="SUPFAM" id="SSF51735">
    <property type="entry name" value="NAD(P)-binding Rossmann-fold domains"/>
    <property type="match status" value="1"/>
</dbReference>
<dbReference type="InterPro" id="IPR051737">
    <property type="entry name" value="L-xylulose/Carbonyl_redctase"/>
</dbReference>
<evidence type="ECO:0000256" key="1">
    <source>
        <dbReference type="ARBA" id="ARBA00006484"/>
    </source>
</evidence>
<proteinExistence type="inferred from homology"/>
<dbReference type="PROSITE" id="PS00061">
    <property type="entry name" value="ADH_SHORT"/>
    <property type="match status" value="1"/>
</dbReference>
<keyword evidence="4" id="KW-0560">Oxidoreductase</keyword>
<protein>
    <submittedName>
        <fullName evidence="5">L-xylulose reductase</fullName>
    </submittedName>
</protein>
<evidence type="ECO:0000256" key="4">
    <source>
        <dbReference type="ARBA" id="ARBA00023002"/>
    </source>
</evidence>
<dbReference type="InterPro" id="IPR036291">
    <property type="entry name" value="NAD(P)-bd_dom_sf"/>
</dbReference>
<dbReference type="Gene3D" id="3.40.50.720">
    <property type="entry name" value="NAD(P)-binding Rossmann-like Domain"/>
    <property type="match status" value="1"/>
</dbReference>
<evidence type="ECO:0000313" key="5">
    <source>
        <dbReference type="EMBL" id="JAB66792.1"/>
    </source>
</evidence>
<dbReference type="AlphaFoldDB" id="V5GY75"/>